<dbReference type="AlphaFoldDB" id="A0A345PCI3"/>
<accession>A0A345PCI3</accession>
<evidence type="ECO:0000259" key="1">
    <source>
        <dbReference type="Pfam" id="PF13349"/>
    </source>
</evidence>
<dbReference type="Proteomes" id="UP000253908">
    <property type="component" value="Chromosome"/>
</dbReference>
<evidence type="ECO:0000313" key="3">
    <source>
        <dbReference type="Proteomes" id="UP000253908"/>
    </source>
</evidence>
<dbReference type="RefSeq" id="WP_114915007.1">
    <property type="nucleotide sequence ID" value="NZ_CP024848.1"/>
</dbReference>
<dbReference type="OrthoDB" id="2588856at2"/>
<gene>
    <name evidence="2" type="ORF">CUC15_01360</name>
</gene>
<feature type="domain" description="DUF4097" evidence="1">
    <location>
        <begin position="47"/>
        <end position="180"/>
    </location>
</feature>
<proteinExistence type="predicted"/>
<keyword evidence="3" id="KW-1185">Reference proteome</keyword>
<dbReference type="KEGG" id="ocn:CUC15_01360"/>
<dbReference type="InterPro" id="IPR025164">
    <property type="entry name" value="Toastrack_DUF4097"/>
</dbReference>
<name>A0A345PCI3_9BACI</name>
<dbReference type="Pfam" id="PF13349">
    <property type="entry name" value="DUF4097"/>
    <property type="match status" value="1"/>
</dbReference>
<protein>
    <recommendedName>
        <fullName evidence="1">DUF4097 domain-containing protein</fullName>
    </recommendedName>
</protein>
<organism evidence="2 3">
    <name type="scientific">Oceanobacillus zhaokaii</name>
    <dbReference type="NCBI Taxonomy" id="2052660"/>
    <lineage>
        <taxon>Bacteria</taxon>
        <taxon>Bacillati</taxon>
        <taxon>Bacillota</taxon>
        <taxon>Bacilli</taxon>
        <taxon>Bacillales</taxon>
        <taxon>Bacillaceae</taxon>
        <taxon>Oceanobacillus</taxon>
    </lineage>
</organism>
<dbReference type="EMBL" id="CP024848">
    <property type="protein sequence ID" value="AXI07713.1"/>
    <property type="molecule type" value="Genomic_DNA"/>
</dbReference>
<sequence>MLNIKKISIVALVLLLVGVTGSLLTVNAKKQSEPIKEERIIQGEDFTNIDIKADNAEVEVFPTSNHAAKVELTGGDKKSRAYTFDVDVQENTLAVLLDEKNLKFYNFNFTESALALKVYVPKKLYESLLVEAANGRIKAEEIGVEAATVKTINGTIELQDLQTSTLHVSSDNGKILLQNIEGDISGNVINGEIDFVTDHLDRNIDFENLNGKIGIQTLKEPKNATIDVEVAFGGVNIFGDSKRNAVFGKGENLIKLSTLNGEVTVTK</sequence>
<reference evidence="3" key="1">
    <citation type="submission" date="2017-11" db="EMBL/GenBank/DDBJ databases">
        <authorList>
            <person name="Zhu W."/>
        </authorList>
    </citation>
    <scope>NUCLEOTIDE SEQUENCE [LARGE SCALE GENOMIC DNA]</scope>
    <source>
        <strain evidence="3">160</strain>
    </source>
</reference>
<evidence type="ECO:0000313" key="2">
    <source>
        <dbReference type="EMBL" id="AXI07713.1"/>
    </source>
</evidence>